<gene>
    <name evidence="2" type="ORF">O6P37_10030</name>
</gene>
<dbReference type="EMBL" id="JAPZPY010000003">
    <property type="protein sequence ID" value="MCZ8379200.1"/>
    <property type="molecule type" value="Genomic_DNA"/>
</dbReference>
<dbReference type="Gene3D" id="2.60.40.2810">
    <property type="match status" value="1"/>
</dbReference>
<proteinExistence type="predicted"/>
<comment type="caution">
    <text evidence="2">The sequence shown here is derived from an EMBL/GenBank/DDBJ whole genome shotgun (WGS) entry which is preliminary data.</text>
</comment>
<dbReference type="RefSeq" id="WP_269893910.1">
    <property type="nucleotide sequence ID" value="NZ_JAPZPY010000003.1"/>
</dbReference>
<sequence length="256" mass="26789">FEYYASDPDGNTNTGIVTMTVNPVNDAPVANPDGPFEVTEDTAATAPESLLLGNDTDIEGDTLTITEISAANGTVTGVGTGTLTYTPNANFNGVDTVTYTISDGNGGTSTTTVTLNVAPVDDLGFEGKTVNYSYLYPTVSDVWDNTSQDVTVGSGVEITSLYSGSIASSVDLSNDRVLVTFHDNASWNDFGTFNGIRVSDEAGTVNSIVNVTLLQNGGNAALDATRITFDADNVYLDWEGLAFQAGTQVELLVLFA</sequence>
<evidence type="ECO:0000313" key="3">
    <source>
        <dbReference type="Proteomes" id="UP001142153"/>
    </source>
</evidence>
<evidence type="ECO:0000259" key="1">
    <source>
        <dbReference type="Pfam" id="PF17892"/>
    </source>
</evidence>
<feature type="domain" description="Cadherin-like" evidence="1">
    <location>
        <begin position="24"/>
        <end position="117"/>
    </location>
</feature>
<dbReference type="InterPro" id="IPR041690">
    <property type="entry name" value="Cadherin_5"/>
</dbReference>
<organism evidence="2 3">
    <name type="scientific">Mycobacterium hippophais</name>
    <dbReference type="NCBI Taxonomy" id="3016340"/>
    <lineage>
        <taxon>Bacteria</taxon>
        <taxon>Bacillati</taxon>
        <taxon>Actinomycetota</taxon>
        <taxon>Actinomycetes</taxon>
        <taxon>Mycobacteriales</taxon>
        <taxon>Mycobacteriaceae</taxon>
        <taxon>Mycobacterium</taxon>
    </lineage>
</organism>
<feature type="non-terminal residue" evidence="2">
    <location>
        <position position="1"/>
    </location>
</feature>
<dbReference type="NCBIfam" id="NF012211">
    <property type="entry name" value="tand_rpt_95"/>
    <property type="match status" value="1"/>
</dbReference>
<dbReference type="Proteomes" id="UP001142153">
    <property type="component" value="Unassembled WGS sequence"/>
</dbReference>
<accession>A0ABT4PRL1</accession>
<evidence type="ECO:0000313" key="2">
    <source>
        <dbReference type="EMBL" id="MCZ8379200.1"/>
    </source>
</evidence>
<keyword evidence="3" id="KW-1185">Reference proteome</keyword>
<protein>
    <submittedName>
        <fullName evidence="2">Tandem-95 repeat protein</fullName>
    </submittedName>
</protein>
<reference evidence="2" key="1">
    <citation type="submission" date="2022-12" db="EMBL/GenBank/DDBJ databases">
        <authorList>
            <person name="Deng Y."/>
            <person name="Zhang Y.-Q."/>
        </authorList>
    </citation>
    <scope>NUCLEOTIDE SEQUENCE</scope>
    <source>
        <strain evidence="2">CPCC 205372</strain>
    </source>
</reference>
<dbReference type="Pfam" id="PF17892">
    <property type="entry name" value="Cadherin_5"/>
    <property type="match status" value="1"/>
</dbReference>
<name>A0ABT4PRL1_9MYCO</name>